<dbReference type="InterPro" id="IPR040256">
    <property type="entry name" value="At4g02000-like"/>
</dbReference>
<reference evidence="2" key="1">
    <citation type="submission" date="2023-03" db="EMBL/GenBank/DDBJ databases">
        <authorList>
            <person name="Julca I."/>
        </authorList>
    </citation>
    <scope>NUCLEOTIDE SEQUENCE</scope>
</reference>
<dbReference type="PANTHER" id="PTHR31286:SF180">
    <property type="entry name" value="OS10G0362600 PROTEIN"/>
    <property type="match status" value="1"/>
</dbReference>
<feature type="compositionally biased region" description="Polar residues" evidence="1">
    <location>
        <begin position="83"/>
        <end position="95"/>
    </location>
</feature>
<feature type="region of interest" description="Disordered" evidence="1">
    <location>
        <begin position="242"/>
        <end position="261"/>
    </location>
</feature>
<organism evidence="2 3">
    <name type="scientific">Oldenlandia corymbosa var. corymbosa</name>
    <dbReference type="NCBI Taxonomy" id="529605"/>
    <lineage>
        <taxon>Eukaryota</taxon>
        <taxon>Viridiplantae</taxon>
        <taxon>Streptophyta</taxon>
        <taxon>Embryophyta</taxon>
        <taxon>Tracheophyta</taxon>
        <taxon>Spermatophyta</taxon>
        <taxon>Magnoliopsida</taxon>
        <taxon>eudicotyledons</taxon>
        <taxon>Gunneridae</taxon>
        <taxon>Pentapetalae</taxon>
        <taxon>asterids</taxon>
        <taxon>lamiids</taxon>
        <taxon>Gentianales</taxon>
        <taxon>Rubiaceae</taxon>
        <taxon>Rubioideae</taxon>
        <taxon>Spermacoceae</taxon>
        <taxon>Hedyotis-Oldenlandia complex</taxon>
        <taxon>Oldenlandia</taxon>
    </lineage>
</organism>
<accession>A0AAV1CZ68</accession>
<keyword evidence="3" id="KW-1185">Reference proteome</keyword>
<proteinExistence type="predicted"/>
<feature type="compositionally biased region" description="Basic and acidic residues" evidence="1">
    <location>
        <begin position="249"/>
        <end position="261"/>
    </location>
</feature>
<dbReference type="EMBL" id="OX459120">
    <property type="protein sequence ID" value="CAI9100230.1"/>
    <property type="molecule type" value="Genomic_DNA"/>
</dbReference>
<feature type="region of interest" description="Disordered" evidence="1">
    <location>
        <begin position="76"/>
        <end position="114"/>
    </location>
</feature>
<evidence type="ECO:0000256" key="1">
    <source>
        <dbReference type="SAM" id="MobiDB-lite"/>
    </source>
</evidence>
<gene>
    <name evidence="2" type="ORF">OLC1_LOCUS10112</name>
</gene>
<dbReference type="Proteomes" id="UP001161247">
    <property type="component" value="Chromosome 3"/>
</dbReference>
<name>A0AAV1CZ68_OLDCO</name>
<evidence type="ECO:0000313" key="3">
    <source>
        <dbReference type="Proteomes" id="UP001161247"/>
    </source>
</evidence>
<dbReference type="PANTHER" id="PTHR31286">
    <property type="entry name" value="GLYCINE-RICH CELL WALL STRUCTURAL PROTEIN 1.8-LIKE"/>
    <property type="match status" value="1"/>
</dbReference>
<dbReference type="AlphaFoldDB" id="A0AAV1CZ68"/>
<sequence length="261" mass="28346">MDAPTLNMTRPSVAHFYVEVDLTKELPKSVKVEEKKGKKNDQLFTYEHVPDYCSNCSKIGYRKEECHAGILKPMEKKNKAPAQKTQVQSKGNLANNGGDVKSQGGALRSNTPSQLVENPKAAEGLSLKGVTDSDALTLGLSRREKEAIPVDVPATVQGKSDGSSKTAVAATLPETLNVATGNPNSTGSNRFSVLASILEIDDEISSDDDNVETVYVEESPTRTTDDLNQVLVLFENPKKLSLLTDDNSVGEKEEAVKRRKR</sequence>
<protein>
    <submittedName>
        <fullName evidence="2">OLC1v1037181C1</fullName>
    </submittedName>
</protein>
<evidence type="ECO:0000313" key="2">
    <source>
        <dbReference type="EMBL" id="CAI9100230.1"/>
    </source>
</evidence>